<evidence type="ECO:0000256" key="2">
    <source>
        <dbReference type="ARBA" id="ARBA00012632"/>
    </source>
</evidence>
<keyword evidence="3" id="KW-0378">Hydrolase</keyword>
<dbReference type="InterPro" id="IPR029033">
    <property type="entry name" value="His_PPase_superfam"/>
</dbReference>
<feature type="signal peptide" evidence="4">
    <location>
        <begin position="1"/>
        <end position="17"/>
    </location>
</feature>
<accession>Q0CVC9</accession>
<dbReference type="PROSITE" id="PS00616">
    <property type="entry name" value="HIS_ACID_PHOSPHAT_1"/>
    <property type="match status" value="1"/>
</dbReference>
<dbReference type="Pfam" id="PF00328">
    <property type="entry name" value="His_Phos_2"/>
    <property type="match status" value="1"/>
</dbReference>
<dbReference type="OMA" id="YRDDGWC"/>
<organism evidence="5 6">
    <name type="scientific">Aspergillus terreus (strain NIH 2624 / FGSC A1156)</name>
    <dbReference type="NCBI Taxonomy" id="341663"/>
    <lineage>
        <taxon>Eukaryota</taxon>
        <taxon>Fungi</taxon>
        <taxon>Dikarya</taxon>
        <taxon>Ascomycota</taxon>
        <taxon>Pezizomycotina</taxon>
        <taxon>Eurotiomycetes</taxon>
        <taxon>Eurotiomycetidae</taxon>
        <taxon>Eurotiales</taxon>
        <taxon>Aspergillaceae</taxon>
        <taxon>Aspergillus</taxon>
        <taxon>Aspergillus subgen. Circumdati</taxon>
    </lineage>
</organism>
<name>Q0CVC9_ASPTN</name>
<dbReference type="OrthoDB" id="6509975at2759"/>
<gene>
    <name evidence="5" type="ORF">ATEG_02355</name>
</gene>
<dbReference type="SUPFAM" id="SSF53254">
    <property type="entry name" value="Phosphoglycerate mutase-like"/>
    <property type="match status" value="1"/>
</dbReference>
<evidence type="ECO:0000256" key="3">
    <source>
        <dbReference type="ARBA" id="ARBA00022801"/>
    </source>
</evidence>
<keyword evidence="4" id="KW-0732">Signal</keyword>
<dbReference type="PANTHER" id="PTHR20963">
    <property type="entry name" value="MULTIPLE INOSITOL POLYPHOSPHATE PHOSPHATASE-RELATED"/>
    <property type="match status" value="1"/>
</dbReference>
<evidence type="ECO:0000256" key="4">
    <source>
        <dbReference type="SAM" id="SignalP"/>
    </source>
</evidence>
<proteinExistence type="inferred from homology"/>
<dbReference type="STRING" id="341663.Q0CVC9"/>
<evidence type="ECO:0000313" key="5">
    <source>
        <dbReference type="EMBL" id="EAU37317.1"/>
    </source>
</evidence>
<sequence>MRYSGFILLAAASGIEAVALDPRVTSLGPSATATEADWFQTRPQSYQGKKHCHYIVKTVSHTSNTGVTATGTAPMLAETNPAPFGQKTYVPNAPLETSEPIKGAKNRNIFHLMGNLSPYFTSEEGFGVAEYPLPEGSDITQVHLIHRHGSRYPSDSETIAAFAQRIVNATAHGTKFTGDLAFLNEYSWSQGMNVLVPMGRQELFDSGVLHYYNYGSLYRNGSKLVVRSTTSDRALKSAENFLAGFFGLEWRDYANILPLISGGGFNSSLTGMSVCRNAGKIFSSLENDAMRTWQGIYLKDKTQKLRKMASGFNWTVSDSADAQTLCAYETVSFGYSSFCQLFDYEEWEGYSYASSIVSSSLMGFGSPISRATGIAWVQEFLARVESHLLDVAPGQTSANLTLATNPVTFPLDQPLYFDFGHDASILAALSAFGIRQFADYLPPTGPPTHKQFDAGKITPFAGRLNIEIIETLHAVKTRRPRGENERSYISGTGKTRYVHFLLNQRTVPLHASFKECEYRDDGWCELSTFLEVQKGSLGKAQFQYSCEGNWTVGPYGSVTDGVPPQ</sequence>
<evidence type="ECO:0000256" key="1">
    <source>
        <dbReference type="ARBA" id="ARBA00005375"/>
    </source>
</evidence>
<comment type="similarity">
    <text evidence="1">Belongs to the histidine acid phosphatase family.</text>
</comment>
<dbReference type="eggNOG" id="KOG1382">
    <property type="taxonomic scope" value="Eukaryota"/>
</dbReference>
<dbReference type="InterPro" id="IPR033379">
    <property type="entry name" value="Acid_Pase_AS"/>
</dbReference>
<dbReference type="InterPro" id="IPR000560">
    <property type="entry name" value="His_Pase_clade-2"/>
</dbReference>
<dbReference type="Gene3D" id="3.40.50.1240">
    <property type="entry name" value="Phosphoglycerate mutase-like"/>
    <property type="match status" value="1"/>
</dbReference>
<dbReference type="PANTHER" id="PTHR20963:SF43">
    <property type="entry name" value="PUTATIVE (AFU_ORTHOLOGUE AFUA_7G01240)-RELATED"/>
    <property type="match status" value="1"/>
</dbReference>
<dbReference type="RefSeq" id="XP_001211533.1">
    <property type="nucleotide sequence ID" value="XM_001211533.1"/>
</dbReference>
<dbReference type="CDD" id="cd07061">
    <property type="entry name" value="HP_HAP_like"/>
    <property type="match status" value="1"/>
</dbReference>
<feature type="chain" id="PRO_5004170563" description="3-phytase" evidence="4">
    <location>
        <begin position="18"/>
        <end position="565"/>
    </location>
</feature>
<evidence type="ECO:0000313" key="6">
    <source>
        <dbReference type="Proteomes" id="UP000007963"/>
    </source>
</evidence>
<dbReference type="HOGENOM" id="CLU_020880_2_2_1"/>
<dbReference type="Proteomes" id="UP000007963">
    <property type="component" value="Unassembled WGS sequence"/>
</dbReference>
<dbReference type="EC" id="3.1.3.8" evidence="2"/>
<protein>
    <recommendedName>
        <fullName evidence="2">3-phytase</fullName>
        <ecNumber evidence="2">3.1.3.8</ecNumber>
    </recommendedName>
</protein>
<reference evidence="6" key="1">
    <citation type="submission" date="2005-09" db="EMBL/GenBank/DDBJ databases">
        <title>Annotation of the Aspergillus terreus NIH2624 genome.</title>
        <authorList>
            <person name="Birren B.W."/>
            <person name="Lander E.S."/>
            <person name="Galagan J.E."/>
            <person name="Nusbaum C."/>
            <person name="Devon K."/>
            <person name="Henn M."/>
            <person name="Ma L.-J."/>
            <person name="Jaffe D.B."/>
            <person name="Butler J."/>
            <person name="Alvarez P."/>
            <person name="Gnerre S."/>
            <person name="Grabherr M."/>
            <person name="Kleber M."/>
            <person name="Mauceli E.W."/>
            <person name="Brockman W."/>
            <person name="Rounsley S."/>
            <person name="Young S.K."/>
            <person name="LaButti K."/>
            <person name="Pushparaj V."/>
            <person name="DeCaprio D."/>
            <person name="Crawford M."/>
            <person name="Koehrsen M."/>
            <person name="Engels R."/>
            <person name="Montgomery P."/>
            <person name="Pearson M."/>
            <person name="Howarth C."/>
            <person name="Larson L."/>
            <person name="Luoma S."/>
            <person name="White J."/>
            <person name="Alvarado L."/>
            <person name="Kodira C.D."/>
            <person name="Zeng Q."/>
            <person name="Oleary S."/>
            <person name="Yandava C."/>
            <person name="Denning D.W."/>
            <person name="Nierman W.C."/>
            <person name="Milne T."/>
            <person name="Madden K."/>
        </authorList>
    </citation>
    <scope>NUCLEOTIDE SEQUENCE [LARGE SCALE GENOMIC DNA]</scope>
    <source>
        <strain evidence="6">NIH 2624 / FGSC A1156</strain>
    </source>
</reference>
<dbReference type="VEuPathDB" id="FungiDB:ATEG_02355"/>
<dbReference type="GO" id="GO:0016158">
    <property type="term" value="F:inositol hexakisphosphate 3-phosphatase activity"/>
    <property type="evidence" value="ECO:0007669"/>
    <property type="project" value="UniProtKB-EC"/>
</dbReference>
<dbReference type="AlphaFoldDB" id="Q0CVC9"/>
<dbReference type="EMBL" id="CH476596">
    <property type="protein sequence ID" value="EAU37317.1"/>
    <property type="molecule type" value="Genomic_DNA"/>
</dbReference>
<dbReference type="GO" id="GO:0003993">
    <property type="term" value="F:acid phosphatase activity"/>
    <property type="evidence" value="ECO:0007669"/>
    <property type="project" value="TreeGrafter"/>
</dbReference>
<dbReference type="GeneID" id="4316862"/>